<dbReference type="InterPro" id="IPR014036">
    <property type="entry name" value="DeoR-like_C"/>
</dbReference>
<dbReference type="PRINTS" id="PR00037">
    <property type="entry name" value="HTHLACR"/>
</dbReference>
<evidence type="ECO:0000256" key="3">
    <source>
        <dbReference type="ARBA" id="ARBA00023125"/>
    </source>
</evidence>
<evidence type="ECO:0000313" key="7">
    <source>
        <dbReference type="Proteomes" id="UP000717752"/>
    </source>
</evidence>
<dbReference type="SUPFAM" id="SSF46785">
    <property type="entry name" value="Winged helix' DNA-binding domain"/>
    <property type="match status" value="1"/>
</dbReference>
<dbReference type="InterPro" id="IPR018356">
    <property type="entry name" value="Tscrpt_reg_HTH_DeoR_CS"/>
</dbReference>
<dbReference type="SMART" id="SM00420">
    <property type="entry name" value="HTH_DEOR"/>
    <property type="match status" value="1"/>
</dbReference>
<keyword evidence="4" id="KW-0804">Transcription</keyword>
<dbReference type="InterPro" id="IPR036390">
    <property type="entry name" value="WH_DNA-bd_sf"/>
</dbReference>
<dbReference type="RefSeq" id="WP_220335864.1">
    <property type="nucleotide sequence ID" value="NZ_JAEUAK010000007.1"/>
</dbReference>
<evidence type="ECO:0000313" key="6">
    <source>
        <dbReference type="EMBL" id="MBW9054503.1"/>
    </source>
</evidence>
<reference evidence="6 7" key="1">
    <citation type="journal article" date="2021" name="MBio">
        <title>Poor Competitiveness of Bradyrhizobium in Pigeon Pea Root Colonization in Indian Soils.</title>
        <authorList>
            <person name="Chalasani D."/>
            <person name="Basu A."/>
            <person name="Pullabhotla S.V.S.R.N."/>
            <person name="Jorrin B."/>
            <person name="Neal A.L."/>
            <person name="Poole P.S."/>
            <person name="Podile A.R."/>
            <person name="Tkacz A."/>
        </authorList>
    </citation>
    <scope>NUCLEOTIDE SEQUENCE [LARGE SCALE GENOMIC DNA]</scope>
    <source>
        <strain evidence="6 7">HU56</strain>
    </source>
</reference>
<comment type="caution">
    <text evidence="6">The sequence shown here is derived from an EMBL/GenBank/DDBJ whole genome shotgun (WGS) entry which is preliminary data.</text>
</comment>
<organism evidence="6 7">
    <name type="scientific">Rhizobium mesosinicum</name>
    <dbReference type="NCBI Taxonomy" id="335017"/>
    <lineage>
        <taxon>Bacteria</taxon>
        <taxon>Pseudomonadati</taxon>
        <taxon>Pseudomonadota</taxon>
        <taxon>Alphaproteobacteria</taxon>
        <taxon>Hyphomicrobiales</taxon>
        <taxon>Rhizobiaceae</taxon>
        <taxon>Rhizobium/Agrobacterium group</taxon>
        <taxon>Rhizobium</taxon>
    </lineage>
</organism>
<dbReference type="SUPFAM" id="SSF100950">
    <property type="entry name" value="NagB/RpiA/CoA transferase-like"/>
    <property type="match status" value="1"/>
</dbReference>
<gene>
    <name evidence="6" type="ORF">JNB85_19030</name>
</gene>
<dbReference type="EMBL" id="JAEUAK010000007">
    <property type="protein sequence ID" value="MBW9054503.1"/>
    <property type="molecule type" value="Genomic_DNA"/>
</dbReference>
<dbReference type="SMART" id="SM01134">
    <property type="entry name" value="DeoRC"/>
    <property type="match status" value="1"/>
</dbReference>
<keyword evidence="1" id="KW-0678">Repressor</keyword>
<dbReference type="InterPro" id="IPR036388">
    <property type="entry name" value="WH-like_DNA-bd_sf"/>
</dbReference>
<dbReference type="Pfam" id="PF00455">
    <property type="entry name" value="DeoRC"/>
    <property type="match status" value="1"/>
</dbReference>
<evidence type="ECO:0000259" key="5">
    <source>
        <dbReference type="PROSITE" id="PS51000"/>
    </source>
</evidence>
<feature type="domain" description="HTH deoR-type" evidence="5">
    <location>
        <begin position="6"/>
        <end position="61"/>
    </location>
</feature>
<dbReference type="PROSITE" id="PS51000">
    <property type="entry name" value="HTH_DEOR_2"/>
    <property type="match status" value="1"/>
</dbReference>
<dbReference type="Gene3D" id="1.10.10.10">
    <property type="entry name" value="Winged helix-like DNA-binding domain superfamily/Winged helix DNA-binding domain"/>
    <property type="match status" value="1"/>
</dbReference>
<dbReference type="PANTHER" id="PTHR30363">
    <property type="entry name" value="HTH-TYPE TRANSCRIPTIONAL REGULATOR SRLR-RELATED"/>
    <property type="match status" value="1"/>
</dbReference>
<evidence type="ECO:0000256" key="1">
    <source>
        <dbReference type="ARBA" id="ARBA00022491"/>
    </source>
</evidence>
<dbReference type="Pfam" id="PF08220">
    <property type="entry name" value="HTH_DeoR"/>
    <property type="match status" value="1"/>
</dbReference>
<name>A0ABS7GX14_9HYPH</name>
<accession>A0ABS7GX14</accession>
<keyword evidence="7" id="KW-1185">Reference proteome</keyword>
<dbReference type="Proteomes" id="UP000717752">
    <property type="component" value="Unassembled WGS sequence"/>
</dbReference>
<evidence type="ECO:0000256" key="2">
    <source>
        <dbReference type="ARBA" id="ARBA00023015"/>
    </source>
</evidence>
<dbReference type="InterPro" id="IPR037171">
    <property type="entry name" value="NagB/RpiA_transferase-like"/>
</dbReference>
<dbReference type="InterPro" id="IPR050313">
    <property type="entry name" value="Carb_Metab_HTH_regulators"/>
</dbReference>
<sequence>MAQRMISARQREILALIENDGTQFIEELARRYDLTTQTIRRDINTLCDLGFARRFHGGVDLPVEGSNISLNARAQLNKRAKRSIARRLASDIGHDSTVFLGIGSTVQFVAEALRDHKGLTVITNNIHVALTLCDAPAVEVHLTGGLLRHDDRDVVGADVIKFIEKFYADYAVFGAGALSATNGIMDFSYGEAQITNALIENSQIRFLVADVSKWERIAAVRVAPFKQLNRLYTDRLPGDAESRQALAASGVEIVTSGEENR</sequence>
<evidence type="ECO:0000256" key="4">
    <source>
        <dbReference type="ARBA" id="ARBA00023163"/>
    </source>
</evidence>
<proteinExistence type="predicted"/>
<dbReference type="PANTHER" id="PTHR30363:SF4">
    <property type="entry name" value="GLYCEROL-3-PHOSPHATE REGULON REPRESSOR"/>
    <property type="match status" value="1"/>
</dbReference>
<protein>
    <submittedName>
        <fullName evidence="6">DeoR/GlpR transcriptional regulator</fullName>
    </submittedName>
</protein>
<dbReference type="InterPro" id="IPR001034">
    <property type="entry name" value="DeoR_HTH"/>
</dbReference>
<keyword evidence="2" id="KW-0805">Transcription regulation</keyword>
<keyword evidence="3" id="KW-0238">DNA-binding</keyword>
<dbReference type="PROSITE" id="PS00894">
    <property type="entry name" value="HTH_DEOR_1"/>
    <property type="match status" value="1"/>
</dbReference>
<dbReference type="Gene3D" id="3.40.50.1360">
    <property type="match status" value="1"/>
</dbReference>